<feature type="domain" description="Bacteriophage lysin" evidence="2">
    <location>
        <begin position="1"/>
        <end position="125"/>
    </location>
</feature>
<protein>
    <submittedName>
        <fullName evidence="4">Peptidoglycan hydrolase</fullName>
    </submittedName>
</protein>
<evidence type="ECO:0000259" key="3">
    <source>
        <dbReference type="Pfam" id="PF08460"/>
    </source>
</evidence>
<sequence>MEQRWGPNSYDCSSAVYYALIQGGFFPRGTAIGSTESLFNDLERFGWTQVAPDASGNYATRRGDVFIWGARGASWGANGHTGIFRDDADNIIHCNYGNNGISVQSHDSYCALAGWPPITIYRAPRDSGVAPLSRAQVQNQNRSGGWVAKRGVFTANRTLEVSNDTNLNSPAQGTYEPGQQFIYDGYTAENGYVWLTYTSYSGARRFIAVGPDDNNPGTTWGTGFFN</sequence>
<proteinExistence type="inferred from homology"/>
<dbReference type="SUPFAM" id="SSF54001">
    <property type="entry name" value="Cysteine proteinases"/>
    <property type="match status" value="1"/>
</dbReference>
<dbReference type="Pfam" id="PF08460">
    <property type="entry name" value="SH3_5"/>
    <property type="match status" value="1"/>
</dbReference>
<dbReference type="InterPro" id="IPR003646">
    <property type="entry name" value="SH3-like_bac-type"/>
</dbReference>
<name>A0A8S5VA99_9CAUD</name>
<keyword evidence="4" id="KW-0378">Hydrolase</keyword>
<dbReference type="Gene3D" id="3.90.1720.10">
    <property type="entry name" value="endopeptidase domain like (from Nostoc punctiforme)"/>
    <property type="match status" value="1"/>
</dbReference>
<dbReference type="InterPro" id="IPR008044">
    <property type="entry name" value="Phage_lysin"/>
</dbReference>
<evidence type="ECO:0000313" key="4">
    <source>
        <dbReference type="EMBL" id="DAG03681.1"/>
    </source>
</evidence>
<evidence type="ECO:0000256" key="1">
    <source>
        <dbReference type="ARBA" id="ARBA00007553"/>
    </source>
</evidence>
<evidence type="ECO:0000259" key="2">
    <source>
        <dbReference type="Pfam" id="PF05382"/>
    </source>
</evidence>
<comment type="similarity">
    <text evidence="1">Belongs to the N-acetylmuramoyl-L-alanine amidase 2 family.</text>
</comment>
<reference evidence="4" key="1">
    <citation type="journal article" date="2021" name="Proc. Natl. Acad. Sci. U.S.A.">
        <title>A Catalog of Tens of Thousands of Viruses from Human Metagenomes Reveals Hidden Associations with Chronic Diseases.</title>
        <authorList>
            <person name="Tisza M.J."/>
            <person name="Buck C.B."/>
        </authorList>
    </citation>
    <scope>NUCLEOTIDE SEQUENCE</scope>
    <source>
        <strain evidence="4">Ct6bU4</strain>
    </source>
</reference>
<feature type="domain" description="SH3b" evidence="3">
    <location>
        <begin position="148"/>
        <end position="209"/>
    </location>
</feature>
<dbReference type="GO" id="GO:0016787">
    <property type="term" value="F:hydrolase activity"/>
    <property type="evidence" value="ECO:0007669"/>
    <property type="project" value="UniProtKB-KW"/>
</dbReference>
<accession>A0A8S5VA99</accession>
<dbReference type="Gene3D" id="2.30.30.40">
    <property type="entry name" value="SH3 Domains"/>
    <property type="match status" value="1"/>
</dbReference>
<dbReference type="GO" id="GO:0001897">
    <property type="term" value="P:symbiont-mediated cytolysis of host cell"/>
    <property type="evidence" value="ECO:0007669"/>
    <property type="project" value="UniProtKB-ARBA"/>
</dbReference>
<dbReference type="Pfam" id="PF05382">
    <property type="entry name" value="Amidase_5"/>
    <property type="match status" value="1"/>
</dbReference>
<dbReference type="EMBL" id="BK016234">
    <property type="protein sequence ID" value="DAG03681.1"/>
    <property type="molecule type" value="Genomic_DNA"/>
</dbReference>
<dbReference type="InterPro" id="IPR038765">
    <property type="entry name" value="Papain-like_cys_pep_sf"/>
</dbReference>
<organism evidence="4">
    <name type="scientific">Siphoviridae sp. ct6bU4</name>
    <dbReference type="NCBI Taxonomy" id="2825344"/>
    <lineage>
        <taxon>Viruses</taxon>
        <taxon>Duplodnaviria</taxon>
        <taxon>Heunggongvirae</taxon>
        <taxon>Uroviricota</taxon>
        <taxon>Caudoviricetes</taxon>
    </lineage>
</organism>